<dbReference type="InterPro" id="IPR055469">
    <property type="entry name" value="DUF7041"/>
</dbReference>
<reference evidence="2 3" key="1">
    <citation type="journal article" date="2019" name="Sci. Rep.">
        <title>Orb-weaving spider Araneus ventricosus genome elucidates the spidroin gene catalogue.</title>
        <authorList>
            <person name="Kono N."/>
            <person name="Nakamura H."/>
            <person name="Ohtoshi R."/>
            <person name="Moran D.A.P."/>
            <person name="Shinohara A."/>
            <person name="Yoshida Y."/>
            <person name="Fujiwara M."/>
            <person name="Mori M."/>
            <person name="Tomita M."/>
            <person name="Arakawa K."/>
        </authorList>
    </citation>
    <scope>NUCLEOTIDE SEQUENCE [LARGE SCALE GENOMIC DNA]</scope>
</reference>
<sequence length="156" mass="17652">MKWGIFEASSIPFIFGDPDSESSVLLQVFFLRNRCVLDLLGAGISEDSTKYHALVSALDSRILSQARDIVLAPPRDNAYTALKERIISLFSQSERARLRQLLQDLHLGDLRPSQLLSQMKNLAGDKTSAELLRTLWLQRLPIRMQQILSACKDVNR</sequence>
<organism evidence="2 3">
    <name type="scientific">Araneus ventricosus</name>
    <name type="common">Orbweaver spider</name>
    <name type="synonym">Epeira ventricosa</name>
    <dbReference type="NCBI Taxonomy" id="182803"/>
    <lineage>
        <taxon>Eukaryota</taxon>
        <taxon>Metazoa</taxon>
        <taxon>Ecdysozoa</taxon>
        <taxon>Arthropoda</taxon>
        <taxon>Chelicerata</taxon>
        <taxon>Arachnida</taxon>
        <taxon>Araneae</taxon>
        <taxon>Araneomorphae</taxon>
        <taxon>Entelegynae</taxon>
        <taxon>Araneoidea</taxon>
        <taxon>Araneidae</taxon>
        <taxon>Araneus</taxon>
    </lineage>
</organism>
<protein>
    <recommendedName>
        <fullName evidence="1">DUF7041 domain-containing protein</fullName>
    </recommendedName>
</protein>
<dbReference type="EMBL" id="BGPR01099109">
    <property type="protein sequence ID" value="GBM51552.1"/>
    <property type="molecule type" value="Genomic_DNA"/>
</dbReference>
<evidence type="ECO:0000313" key="3">
    <source>
        <dbReference type="Proteomes" id="UP000499080"/>
    </source>
</evidence>
<keyword evidence="3" id="KW-1185">Reference proteome</keyword>
<feature type="domain" description="DUF7041" evidence="1">
    <location>
        <begin position="30"/>
        <end position="103"/>
    </location>
</feature>
<dbReference type="AlphaFoldDB" id="A0A4Y2GCL2"/>
<dbReference type="PANTHER" id="PTHR33327:SF3">
    <property type="entry name" value="RNA-DIRECTED DNA POLYMERASE"/>
    <property type="match status" value="1"/>
</dbReference>
<accession>A0A4Y2GCL2</accession>
<dbReference type="Proteomes" id="UP000499080">
    <property type="component" value="Unassembled WGS sequence"/>
</dbReference>
<name>A0A4Y2GCL2_ARAVE</name>
<gene>
    <name evidence="2" type="ORF">AVEN_79965_1</name>
</gene>
<comment type="caution">
    <text evidence="2">The sequence shown here is derived from an EMBL/GenBank/DDBJ whole genome shotgun (WGS) entry which is preliminary data.</text>
</comment>
<evidence type="ECO:0000313" key="2">
    <source>
        <dbReference type="EMBL" id="GBM51552.1"/>
    </source>
</evidence>
<evidence type="ECO:0000259" key="1">
    <source>
        <dbReference type="Pfam" id="PF23055"/>
    </source>
</evidence>
<dbReference type="PANTHER" id="PTHR33327">
    <property type="entry name" value="ENDONUCLEASE"/>
    <property type="match status" value="1"/>
</dbReference>
<dbReference type="Pfam" id="PF23055">
    <property type="entry name" value="DUF7041"/>
    <property type="match status" value="1"/>
</dbReference>
<dbReference type="OrthoDB" id="6426556at2759"/>
<proteinExistence type="predicted"/>